<accession>A0ACC0WFJ1</accession>
<evidence type="ECO:0000313" key="2">
    <source>
        <dbReference type="Proteomes" id="UP001163321"/>
    </source>
</evidence>
<proteinExistence type="predicted"/>
<dbReference type="Proteomes" id="UP001163321">
    <property type="component" value="Chromosome 13"/>
</dbReference>
<evidence type="ECO:0000313" key="1">
    <source>
        <dbReference type="EMBL" id="KAI9917430.1"/>
    </source>
</evidence>
<sequence>MGTPSVSFFVPSFQSDPKRKLDIHSPCYCIIVPILLRSMQRLGVPLVALAAATNDVTCLELAGHQLTSIVPTARASRQVFAFHSHDKVVTTVSALDLAHETTIELQNNSLRRVPDALFQAATHLVSICTHTHLRVVPTGFATNCPSLTSIALNYSRIRRLEPHALVNLPQLESMYVVRATLCVVATCLMPSLVSSSLTHNHVSVIHNDALRNLTALHTLDLSFNELTSVPTSILTASSSWHVLDFSHNQLMDLPSGMQDAVVHGYMYVRSIAQVCVLCPHAARGSTSDPLTTISSSTSRSQRSPTRPKSTSCDSLPTRFSPSLRAHSKAWQVYKSCTYAPSNLERALGADRGYYSVARRNLSDNVISVIKDDAFQDVERLQELRLDANQLQRLRLSSLPATLERLELQENVLDLMPDFPPAFQATRLVFLYVQLFTTYSLVNPVRSLTLDANHCSNLSHNRLWSLSTNHALTPYPRLETL</sequence>
<dbReference type="EMBL" id="CM047592">
    <property type="protein sequence ID" value="KAI9917430.1"/>
    <property type="molecule type" value="Genomic_DNA"/>
</dbReference>
<comment type="caution">
    <text evidence="1">The sequence shown here is derived from an EMBL/GenBank/DDBJ whole genome shotgun (WGS) entry which is preliminary data.</text>
</comment>
<reference evidence="1 2" key="1">
    <citation type="journal article" date="2022" name="bioRxiv">
        <title>The genome of the oomycete Peronosclerospora sorghi, a cosmopolitan pathogen of maize and sorghum, is inflated with dispersed pseudogenes.</title>
        <authorList>
            <person name="Fletcher K."/>
            <person name="Martin F."/>
            <person name="Isakeit T."/>
            <person name="Cavanaugh K."/>
            <person name="Magill C."/>
            <person name="Michelmore R."/>
        </authorList>
    </citation>
    <scope>NUCLEOTIDE SEQUENCE [LARGE SCALE GENOMIC DNA]</scope>
    <source>
        <strain evidence="1">P6</strain>
    </source>
</reference>
<keyword evidence="2" id="KW-1185">Reference proteome</keyword>
<name>A0ACC0WFJ1_9STRA</name>
<protein>
    <submittedName>
        <fullName evidence="1">Uncharacterized protein</fullName>
    </submittedName>
</protein>
<gene>
    <name evidence="1" type="ORF">PsorP6_012513</name>
</gene>
<organism evidence="1 2">
    <name type="scientific">Peronosclerospora sorghi</name>
    <dbReference type="NCBI Taxonomy" id="230839"/>
    <lineage>
        <taxon>Eukaryota</taxon>
        <taxon>Sar</taxon>
        <taxon>Stramenopiles</taxon>
        <taxon>Oomycota</taxon>
        <taxon>Peronosporomycetes</taxon>
        <taxon>Peronosporales</taxon>
        <taxon>Peronosporaceae</taxon>
        <taxon>Peronosclerospora</taxon>
    </lineage>
</organism>